<evidence type="ECO:0000313" key="1">
    <source>
        <dbReference type="EMBL" id="TNN60394.1"/>
    </source>
</evidence>
<comment type="caution">
    <text evidence="1">The sequence shown here is derived from an EMBL/GenBank/DDBJ whole genome shotgun (WGS) entry which is preliminary data.</text>
</comment>
<name>A0A4Z2H6H3_9TELE</name>
<dbReference type="Proteomes" id="UP000314294">
    <property type="component" value="Unassembled WGS sequence"/>
</dbReference>
<accession>A0A4Z2H6H3</accession>
<dbReference type="AlphaFoldDB" id="A0A4Z2H6H3"/>
<protein>
    <submittedName>
        <fullName evidence="1">Uncharacterized protein</fullName>
    </submittedName>
</protein>
<dbReference type="EMBL" id="SRLO01000334">
    <property type="protein sequence ID" value="TNN60394.1"/>
    <property type="molecule type" value="Genomic_DNA"/>
</dbReference>
<keyword evidence="2" id="KW-1185">Reference proteome</keyword>
<proteinExistence type="predicted"/>
<reference evidence="1 2" key="1">
    <citation type="submission" date="2019-03" db="EMBL/GenBank/DDBJ databases">
        <title>First draft genome of Liparis tanakae, snailfish: a comprehensive survey of snailfish specific genes.</title>
        <authorList>
            <person name="Kim W."/>
            <person name="Song I."/>
            <person name="Jeong J.-H."/>
            <person name="Kim D."/>
            <person name="Kim S."/>
            <person name="Ryu S."/>
            <person name="Song J.Y."/>
            <person name="Lee S.K."/>
        </authorList>
    </citation>
    <scope>NUCLEOTIDE SEQUENCE [LARGE SCALE GENOMIC DNA]</scope>
    <source>
        <tissue evidence="1">Muscle</tissue>
    </source>
</reference>
<organism evidence="1 2">
    <name type="scientific">Liparis tanakae</name>
    <name type="common">Tanaka's snailfish</name>
    <dbReference type="NCBI Taxonomy" id="230148"/>
    <lineage>
        <taxon>Eukaryota</taxon>
        <taxon>Metazoa</taxon>
        <taxon>Chordata</taxon>
        <taxon>Craniata</taxon>
        <taxon>Vertebrata</taxon>
        <taxon>Euteleostomi</taxon>
        <taxon>Actinopterygii</taxon>
        <taxon>Neopterygii</taxon>
        <taxon>Teleostei</taxon>
        <taxon>Neoteleostei</taxon>
        <taxon>Acanthomorphata</taxon>
        <taxon>Eupercaria</taxon>
        <taxon>Perciformes</taxon>
        <taxon>Cottioidei</taxon>
        <taxon>Cottales</taxon>
        <taxon>Liparidae</taxon>
        <taxon>Liparis</taxon>
    </lineage>
</organism>
<sequence>MAPGTAVLPPGVGYPEPEGEPVFVRAVAILSPIMCRGWQPREVLLLFVSVSFISPSIAPPHPHSAPLHPGIPT</sequence>
<gene>
    <name evidence="1" type="ORF">EYF80_029383</name>
</gene>
<evidence type="ECO:0000313" key="2">
    <source>
        <dbReference type="Proteomes" id="UP000314294"/>
    </source>
</evidence>